<gene>
    <name evidence="2" type="ORF">FNV43_RR07061</name>
</gene>
<keyword evidence="3" id="KW-1185">Reference proteome</keyword>
<dbReference type="EMBL" id="VOIH02000003">
    <property type="protein sequence ID" value="KAF3450972.1"/>
    <property type="molecule type" value="Genomic_DNA"/>
</dbReference>
<dbReference type="PANTHER" id="PTHR35480">
    <property type="entry name" value="MATERNAL EFFECT EMBRYO ARREST 22"/>
    <property type="match status" value="1"/>
</dbReference>
<dbReference type="PANTHER" id="PTHR35480:SF1">
    <property type="entry name" value="MATERNAL EFFECT EMBRYO ARREST 22"/>
    <property type="match status" value="1"/>
</dbReference>
<evidence type="ECO:0000313" key="3">
    <source>
        <dbReference type="Proteomes" id="UP000796880"/>
    </source>
</evidence>
<evidence type="ECO:0000313" key="2">
    <source>
        <dbReference type="EMBL" id="KAF3450972.1"/>
    </source>
</evidence>
<comment type="caution">
    <text evidence="2">The sequence shown here is derived from an EMBL/GenBank/DDBJ whole genome shotgun (WGS) entry which is preliminary data.</text>
</comment>
<organism evidence="2 3">
    <name type="scientific">Rhamnella rubrinervis</name>
    <dbReference type="NCBI Taxonomy" id="2594499"/>
    <lineage>
        <taxon>Eukaryota</taxon>
        <taxon>Viridiplantae</taxon>
        <taxon>Streptophyta</taxon>
        <taxon>Embryophyta</taxon>
        <taxon>Tracheophyta</taxon>
        <taxon>Spermatophyta</taxon>
        <taxon>Magnoliopsida</taxon>
        <taxon>eudicotyledons</taxon>
        <taxon>Gunneridae</taxon>
        <taxon>Pentapetalae</taxon>
        <taxon>rosids</taxon>
        <taxon>fabids</taxon>
        <taxon>Rosales</taxon>
        <taxon>Rhamnaceae</taxon>
        <taxon>rhamnoid group</taxon>
        <taxon>Rhamneae</taxon>
        <taxon>Rhamnella</taxon>
    </lineage>
</organism>
<accession>A0A8K0HE76</accession>
<dbReference type="OrthoDB" id="1933275at2759"/>
<dbReference type="Gene3D" id="3.40.50.720">
    <property type="entry name" value="NAD(P)-binding Rossmann-like Domain"/>
    <property type="match status" value="1"/>
</dbReference>
<dbReference type="SUPFAM" id="SSF51735">
    <property type="entry name" value="NAD(P)-binding Rossmann-fold domains"/>
    <property type="match status" value="1"/>
</dbReference>
<keyword evidence="1" id="KW-0175">Coiled coil</keyword>
<proteinExistence type="predicted"/>
<reference evidence="2" key="1">
    <citation type="submission" date="2020-03" db="EMBL/GenBank/DDBJ databases">
        <title>A high-quality chromosome-level genome assembly of a woody plant with both climbing and erect habits, Rhamnella rubrinervis.</title>
        <authorList>
            <person name="Lu Z."/>
            <person name="Yang Y."/>
            <person name="Zhu X."/>
            <person name="Sun Y."/>
        </authorList>
    </citation>
    <scope>NUCLEOTIDE SEQUENCE</scope>
    <source>
        <strain evidence="2">BYM</strain>
        <tissue evidence="2">Leaf</tissue>
    </source>
</reference>
<sequence>MAADVPVLPVAENPCCALWKSKYFRQKEIRCSLREGLVIVQHSYDKLQKEFEEVLARADMEKENKEKELAARLALENEMVALKSEISSLKQKGNIIATDQNGKVKLLEACVSERENEIERLKKLIEKETKRADSERKNAELEKKKFAEAQKVIKDEKHKADEEKKLGERAEEYRLQLEIFKKEAAEAKQMLSSETVKLTEANKKLKEVKLKVVKEKKRADSERAQAEEQRKLAEANKNKAVEGKCYAESLSQQLEEYRKKIDELEKEIHELRSSRNLCEASGAQSDSMVYSMAVKEVVGDAEKSKLILELSSKLEEANKRFHLEKQKAAEEKARADAEMVKAERQKTLTEVNWKKAMEEKSRADKLSWLLGENNRKIDGLSNKIHELLSYRKLVESSAVSLDKGMDADIMNVKLLKKQLKFEKMQKKLANQVVKLEKSRNSILQHNLDCLKLEFNQLFNQLEMLNKSFSRSAEGTYGLKKAGSFRSLPGLNMKTMYGSESLQTHLQSGDELLKLSSPSMDTSDFFSQAPRHTASFSPVSGVNCIGSITGIDSKLEPLLGGSTAINSSMASFSDGQLVGSQEKGGFSVLTTAKLVCDNSQPAVSNLAGEVTKMRCSENLAVVAESSVRSPVSTGDIGRVAKHSRKRKRVLDAVKSIEHNLLCKKRNTSLLKKLLMQHDRDNNEHEKRDKRGSEIFGYADSPTAIDLVGMGEAKREDISDSVTSDFETMAGFKELADGDYMKLLSLDNSAEEESYRIAIEMPLSPALPEIDAQDVETFNVDKSIPLVKETFCEVLSNKEGKLSPSCRFDVIDVEISSSNSNSVGFGTSGLSRRKCESHVSSLDILGSKNTSKVETTYGCLGGDIQMTNAPILGDMGANFPFQSELGSAGESILVNCVVSKQIEDRSSISKIYFAIRTCIERCSLVTQRGWMMQEILLALKTEDLLPKEKVSVFFSLLLLNFSSVACAKFGSFLNWASNLCLDSFARHVQTVMSDVEICNAFAELFCLDELLSLIEDFLIDRHVMVFEDCSSGSLIKYDLGVHMLHDNSNIKLSSLPASVEQLVAGCIILASICTATDHVGFICETSYNILRTGRFNKSLVMTILHVFAHLGGEEFFSLSNYSLMMTVLKSLVGFLEATSSLDATACIPSTNDGHTEFSSCVNCPFLKDYIPVDTVTLLLLETIKIYALSGTICKDAIEPVDLLNPAVMLDKYKTEQSSGHERNFHAVEINESCLSNLTGSANQSDGITCMALYDFNDLLSLLELVACCMGWEWAHVKVVPPLLKLLESCMIENFTLGIIVLLGQLGRLGVDALGYENKDVQRLRCNLSAFLHDDCSKKGLHIQIATVTALLGLVSLNFEEIIQVNMKFPVNASESSPAVMIRNWFSLLGKKQQDLAINILQTGGVNSKIGEPLKFSKDGYETHLQVNHLASALLSALLLPSLIKGSPSRIVSVNSTMHIPLKLLPAESGISAVCVSPGSVRTNVTRDVPIIEQVAYNLIPFLFRPREGSRSALFAASDPQIPDYSNRLQAEEWPVCAPISLDCRLVNASRQAHKRSSAYEVWNKTLDFIGPLRNVSKVKKYSVHRVQSRGRQA</sequence>
<evidence type="ECO:0008006" key="4">
    <source>
        <dbReference type="Google" id="ProtNLM"/>
    </source>
</evidence>
<dbReference type="InterPro" id="IPR036291">
    <property type="entry name" value="NAD(P)-bd_dom_sf"/>
</dbReference>
<protein>
    <recommendedName>
        <fullName evidence="4">Maternal effect embryo arrest 22</fullName>
    </recommendedName>
</protein>
<evidence type="ECO:0000256" key="1">
    <source>
        <dbReference type="SAM" id="Coils"/>
    </source>
</evidence>
<feature type="coiled-coil region" evidence="1">
    <location>
        <begin position="44"/>
        <end position="281"/>
    </location>
</feature>
<name>A0A8K0HE76_9ROSA</name>
<dbReference type="Proteomes" id="UP000796880">
    <property type="component" value="Unassembled WGS sequence"/>
</dbReference>
<feature type="coiled-coil region" evidence="1">
    <location>
        <begin position="314"/>
        <end position="345"/>
    </location>
</feature>